<reference evidence="5" key="1">
    <citation type="submission" date="2022-09" db="EMBL/GenBank/DDBJ databases">
        <title>Streptomyces vinaceusdrappus strain AC-40.</title>
        <authorList>
            <person name="Sedeek A.M."/>
            <person name="Salah I."/>
            <person name="Kamel H.L."/>
            <person name="Soltan M.A."/>
            <person name="Elsayed T.R."/>
        </authorList>
    </citation>
    <scope>NUCLEOTIDE SEQUENCE</scope>
    <source>
        <strain evidence="5">AC-40</strain>
    </source>
</reference>
<dbReference type="Gene3D" id="3.30.70.3290">
    <property type="match status" value="1"/>
</dbReference>
<keyword evidence="2" id="KW-0511">Multifunctional enzyme</keyword>
<feature type="non-terminal residue" evidence="5">
    <location>
        <position position="427"/>
    </location>
</feature>
<evidence type="ECO:0000313" key="5">
    <source>
        <dbReference type="EMBL" id="UXI82958.1"/>
    </source>
</evidence>
<feature type="domain" description="Malonyl-CoA:ACP transacylase (MAT)" evidence="4">
    <location>
        <begin position="1"/>
        <end position="294"/>
    </location>
</feature>
<dbReference type="GO" id="GO:0016746">
    <property type="term" value="F:acyltransferase activity"/>
    <property type="evidence" value="ECO:0007669"/>
    <property type="project" value="UniProtKB-KW"/>
</dbReference>
<dbReference type="InterPro" id="IPR001227">
    <property type="entry name" value="Ac_transferase_dom_sf"/>
</dbReference>
<evidence type="ECO:0000313" key="6">
    <source>
        <dbReference type="Proteomes" id="UP001064390"/>
    </source>
</evidence>
<dbReference type="EMBL" id="CP104697">
    <property type="protein sequence ID" value="UXI82958.1"/>
    <property type="molecule type" value="Genomic_DNA"/>
</dbReference>
<dbReference type="InterPro" id="IPR014043">
    <property type="entry name" value="Acyl_transferase_dom"/>
</dbReference>
<protein>
    <submittedName>
        <fullName evidence="5">Acyltransferase domain-containing protein</fullName>
    </submittedName>
</protein>
<accession>A0ABY6C4P0</accession>
<evidence type="ECO:0000256" key="1">
    <source>
        <dbReference type="ARBA" id="ARBA00022679"/>
    </source>
</evidence>
<dbReference type="Proteomes" id="UP001064390">
    <property type="component" value="Chromosome"/>
</dbReference>
<dbReference type="SMART" id="SM00827">
    <property type="entry name" value="PKS_AT"/>
    <property type="match status" value="1"/>
</dbReference>
<dbReference type="Gene3D" id="3.40.366.10">
    <property type="entry name" value="Malonyl-Coenzyme A Acyl Carrier Protein, domain 2"/>
    <property type="match status" value="1"/>
</dbReference>
<gene>
    <name evidence="5" type="ORF">N6Q81_00970</name>
</gene>
<dbReference type="InterPro" id="IPR016036">
    <property type="entry name" value="Malonyl_transacylase_ACP-bd"/>
</dbReference>
<evidence type="ECO:0000259" key="4">
    <source>
        <dbReference type="SMART" id="SM00827"/>
    </source>
</evidence>
<proteinExistence type="predicted"/>
<keyword evidence="3 5" id="KW-0012">Acyltransferase</keyword>
<keyword evidence="6" id="KW-1185">Reference proteome</keyword>
<dbReference type="PANTHER" id="PTHR43775:SF51">
    <property type="entry name" value="INACTIVE PHENOLPHTHIOCEROL SYNTHESIS POLYKETIDE SYNTHASE TYPE I PKS1-RELATED"/>
    <property type="match status" value="1"/>
</dbReference>
<keyword evidence="1" id="KW-0808">Transferase</keyword>
<sequence length="427" mass="45127">MYERHPVFAEALDEVVARLDPLLLDAPAGIPHGSLKDVLFAEEGTPGAAALYETGWTQPALFALETALYRLVRSWGVRPGVLLGHSIGGISAAHAAGVLSLDDACALVAARARLMQALPEGGAMWSLQASEEEVLPLLAGLEDRVSLAAVNGPSAVVVSGDEEPAGRIAAHFAERGRTTRRLRVSHAFHSPRTDAVLDAFREVAEGLTYHRPTVPVVCDLTGRPAEGDDLRTAAYWVRHARSTVRFADAVRAAHEAGAATFLEIGPGGSLCAAAQDTLGDDSDADAVPLLRTGRPEDESALTALARLHVRGVRVDWAAVHRGTGATTVELPTYAFQHETYWPDTTAPTARRGAAGATDPADAALWTAVESGDAAGLAGLLGLRDEEHASLYALLPSLSSWRRARQERVVLDAARYRVAWHPAGTGGA</sequence>
<evidence type="ECO:0000256" key="2">
    <source>
        <dbReference type="ARBA" id="ARBA00023268"/>
    </source>
</evidence>
<dbReference type="Pfam" id="PF00698">
    <property type="entry name" value="Acyl_transf_1"/>
    <property type="match status" value="1"/>
</dbReference>
<dbReference type="Gene3D" id="6.10.140.1830">
    <property type="match status" value="1"/>
</dbReference>
<dbReference type="InterPro" id="IPR041618">
    <property type="entry name" value="PKS_DE"/>
</dbReference>
<dbReference type="InterPro" id="IPR016035">
    <property type="entry name" value="Acyl_Trfase/lysoPLipase"/>
</dbReference>
<evidence type="ECO:0000256" key="3">
    <source>
        <dbReference type="ARBA" id="ARBA00023315"/>
    </source>
</evidence>
<dbReference type="PANTHER" id="PTHR43775">
    <property type="entry name" value="FATTY ACID SYNTHASE"/>
    <property type="match status" value="1"/>
</dbReference>
<dbReference type="SUPFAM" id="SSF52151">
    <property type="entry name" value="FabD/lysophospholipase-like"/>
    <property type="match status" value="1"/>
</dbReference>
<dbReference type="InterPro" id="IPR050091">
    <property type="entry name" value="PKS_NRPS_Biosynth_Enz"/>
</dbReference>
<dbReference type="SUPFAM" id="SSF55048">
    <property type="entry name" value="Probable ACP-binding domain of malonyl-CoA ACP transacylase"/>
    <property type="match status" value="1"/>
</dbReference>
<name>A0ABY6C4P0_9ACTN</name>
<dbReference type="Pfam" id="PF18369">
    <property type="entry name" value="PKS_DE"/>
    <property type="match status" value="1"/>
</dbReference>
<organism evidence="5 6">
    <name type="scientific">Streptomyces vinaceusdrappus</name>
    <dbReference type="NCBI Taxonomy" id="67376"/>
    <lineage>
        <taxon>Bacteria</taxon>
        <taxon>Bacillati</taxon>
        <taxon>Actinomycetota</taxon>
        <taxon>Actinomycetes</taxon>
        <taxon>Kitasatosporales</taxon>
        <taxon>Streptomycetaceae</taxon>
        <taxon>Streptomyces</taxon>
        <taxon>Streptomyces rochei group</taxon>
    </lineage>
</organism>